<dbReference type="AlphaFoldDB" id="A0A3D4SZN0"/>
<feature type="non-terminal residue" evidence="2">
    <location>
        <position position="98"/>
    </location>
</feature>
<reference evidence="2 3" key="1">
    <citation type="journal article" date="2018" name="Nat. Biotechnol.">
        <title>A standardized bacterial taxonomy based on genome phylogeny substantially revises the tree of life.</title>
        <authorList>
            <person name="Parks D.H."/>
            <person name="Chuvochina M."/>
            <person name="Waite D.W."/>
            <person name="Rinke C."/>
            <person name="Skarshewski A."/>
            <person name="Chaumeil P.A."/>
            <person name="Hugenholtz P."/>
        </authorList>
    </citation>
    <scope>NUCLEOTIDE SEQUENCE [LARGE SCALE GENOMIC DNA]</scope>
    <source>
        <strain evidence="2">UBA11247</strain>
    </source>
</reference>
<evidence type="ECO:0000313" key="2">
    <source>
        <dbReference type="EMBL" id="HCT14729.1"/>
    </source>
</evidence>
<dbReference type="EMBL" id="DQID01000209">
    <property type="protein sequence ID" value="HCT14729.1"/>
    <property type="molecule type" value="Genomic_DNA"/>
</dbReference>
<sequence>MDAVVDGSPTAEGEDRGGVGEEPAESPGGRGSADVRQRLDDPPVGGGVPAGVVEQPGEATVPGADDRPAQGSDSIGVDFGEVGIHQGGERGRRPGVEC</sequence>
<comment type="caution">
    <text evidence="2">The sequence shown here is derived from an EMBL/GenBank/DDBJ whole genome shotgun (WGS) entry which is preliminary data.</text>
</comment>
<proteinExistence type="predicted"/>
<gene>
    <name evidence="2" type="ORF">DIW82_08055</name>
</gene>
<evidence type="ECO:0000313" key="3">
    <source>
        <dbReference type="Proteomes" id="UP000261739"/>
    </source>
</evidence>
<evidence type="ECO:0000256" key="1">
    <source>
        <dbReference type="SAM" id="MobiDB-lite"/>
    </source>
</evidence>
<organism evidence="2 3">
    <name type="scientific">Corynebacterium nuruki</name>
    <dbReference type="NCBI Taxonomy" id="1032851"/>
    <lineage>
        <taxon>Bacteria</taxon>
        <taxon>Bacillati</taxon>
        <taxon>Actinomycetota</taxon>
        <taxon>Actinomycetes</taxon>
        <taxon>Mycobacteriales</taxon>
        <taxon>Corynebacteriaceae</taxon>
        <taxon>Corynebacterium</taxon>
    </lineage>
</organism>
<feature type="region of interest" description="Disordered" evidence="1">
    <location>
        <begin position="1"/>
        <end position="98"/>
    </location>
</feature>
<name>A0A3D4SZN0_9CORY</name>
<protein>
    <submittedName>
        <fullName evidence="2">Uncharacterized protein</fullName>
    </submittedName>
</protein>
<accession>A0A3D4SZN0</accession>
<feature type="compositionally biased region" description="Basic and acidic residues" evidence="1">
    <location>
        <begin position="87"/>
        <end position="98"/>
    </location>
</feature>
<dbReference type="Proteomes" id="UP000261739">
    <property type="component" value="Unassembled WGS sequence"/>
</dbReference>